<name>A0A392VF35_9FABA</name>
<dbReference type="AlphaFoldDB" id="A0A392VF35"/>
<feature type="non-terminal residue" evidence="1">
    <location>
        <position position="1"/>
    </location>
</feature>
<sequence>VQWDHMGGVMVKSRVVYVILLFVYNKWGRPDSDIEDGENTFMKHRR</sequence>
<dbReference type="EMBL" id="LXQA011118823">
    <property type="protein sequence ID" value="MCI85571.1"/>
    <property type="molecule type" value="Genomic_DNA"/>
</dbReference>
<proteinExistence type="predicted"/>
<protein>
    <submittedName>
        <fullName evidence="1">Uncharacterized protein</fullName>
    </submittedName>
</protein>
<accession>A0A392VF35</accession>
<reference evidence="1 2" key="1">
    <citation type="journal article" date="2018" name="Front. Plant Sci.">
        <title>Red Clover (Trifolium pratense) and Zigzag Clover (T. medium) - A Picture of Genomic Similarities and Differences.</title>
        <authorList>
            <person name="Dluhosova J."/>
            <person name="Istvanek J."/>
            <person name="Nedelnik J."/>
            <person name="Repkova J."/>
        </authorList>
    </citation>
    <scope>NUCLEOTIDE SEQUENCE [LARGE SCALE GENOMIC DNA]</scope>
    <source>
        <strain evidence="2">cv. 10/8</strain>
        <tissue evidence="1">Leaf</tissue>
    </source>
</reference>
<dbReference type="Proteomes" id="UP000265520">
    <property type="component" value="Unassembled WGS sequence"/>
</dbReference>
<evidence type="ECO:0000313" key="1">
    <source>
        <dbReference type="EMBL" id="MCI85571.1"/>
    </source>
</evidence>
<comment type="caution">
    <text evidence="1">The sequence shown here is derived from an EMBL/GenBank/DDBJ whole genome shotgun (WGS) entry which is preliminary data.</text>
</comment>
<keyword evidence="2" id="KW-1185">Reference proteome</keyword>
<organism evidence="1 2">
    <name type="scientific">Trifolium medium</name>
    <dbReference type="NCBI Taxonomy" id="97028"/>
    <lineage>
        <taxon>Eukaryota</taxon>
        <taxon>Viridiplantae</taxon>
        <taxon>Streptophyta</taxon>
        <taxon>Embryophyta</taxon>
        <taxon>Tracheophyta</taxon>
        <taxon>Spermatophyta</taxon>
        <taxon>Magnoliopsida</taxon>
        <taxon>eudicotyledons</taxon>
        <taxon>Gunneridae</taxon>
        <taxon>Pentapetalae</taxon>
        <taxon>rosids</taxon>
        <taxon>fabids</taxon>
        <taxon>Fabales</taxon>
        <taxon>Fabaceae</taxon>
        <taxon>Papilionoideae</taxon>
        <taxon>50 kb inversion clade</taxon>
        <taxon>NPAAA clade</taxon>
        <taxon>Hologalegina</taxon>
        <taxon>IRL clade</taxon>
        <taxon>Trifolieae</taxon>
        <taxon>Trifolium</taxon>
    </lineage>
</organism>
<evidence type="ECO:0000313" key="2">
    <source>
        <dbReference type="Proteomes" id="UP000265520"/>
    </source>
</evidence>